<dbReference type="WBParaSite" id="GPUH_0002547701-mRNA-1">
    <property type="protein sequence ID" value="GPUH_0002547701-mRNA-1"/>
    <property type="gene ID" value="GPUH_0002547701"/>
</dbReference>
<evidence type="ECO:0000313" key="1">
    <source>
        <dbReference type="EMBL" id="VDN44215.1"/>
    </source>
</evidence>
<reference evidence="3" key="1">
    <citation type="submission" date="2016-06" db="UniProtKB">
        <authorList>
            <consortium name="WormBaseParasite"/>
        </authorList>
    </citation>
    <scope>IDENTIFICATION</scope>
</reference>
<dbReference type="Gene3D" id="3.90.640.10">
    <property type="entry name" value="Actin, Chain A, domain 4"/>
    <property type="match status" value="1"/>
</dbReference>
<dbReference type="Proteomes" id="UP000271098">
    <property type="component" value="Unassembled WGS sequence"/>
</dbReference>
<protein>
    <submittedName>
        <fullName evidence="3">Actin</fullName>
    </submittedName>
</protein>
<dbReference type="Gene3D" id="3.30.420.40">
    <property type="match status" value="2"/>
</dbReference>
<dbReference type="InterPro" id="IPR043129">
    <property type="entry name" value="ATPase_NBD"/>
</dbReference>
<organism evidence="3">
    <name type="scientific">Gongylonema pulchrum</name>
    <dbReference type="NCBI Taxonomy" id="637853"/>
    <lineage>
        <taxon>Eukaryota</taxon>
        <taxon>Metazoa</taxon>
        <taxon>Ecdysozoa</taxon>
        <taxon>Nematoda</taxon>
        <taxon>Chromadorea</taxon>
        <taxon>Rhabditida</taxon>
        <taxon>Spirurina</taxon>
        <taxon>Spiruromorpha</taxon>
        <taxon>Spiruroidea</taxon>
        <taxon>Gongylonematidae</taxon>
        <taxon>Gongylonema</taxon>
    </lineage>
</organism>
<keyword evidence="2" id="KW-1185">Reference proteome</keyword>
<dbReference type="Pfam" id="PF00022">
    <property type="entry name" value="Actin"/>
    <property type="match status" value="1"/>
</dbReference>
<name>A0A183EWV6_9BILA</name>
<dbReference type="EMBL" id="UYRT01105262">
    <property type="protein sequence ID" value="VDN44215.1"/>
    <property type="molecule type" value="Genomic_DNA"/>
</dbReference>
<proteinExistence type="predicted"/>
<gene>
    <name evidence="1" type="ORF">GPUH_LOCUS25447</name>
</gene>
<dbReference type="InterPro" id="IPR004000">
    <property type="entry name" value="Actin"/>
</dbReference>
<dbReference type="AlphaFoldDB" id="A0A183EWV6"/>
<evidence type="ECO:0000313" key="3">
    <source>
        <dbReference type="WBParaSite" id="GPUH_0002547701-mRNA-1"/>
    </source>
</evidence>
<dbReference type="SUPFAM" id="SSF53067">
    <property type="entry name" value="Actin-like ATPase domain"/>
    <property type="match status" value="1"/>
</dbReference>
<accession>A0A183EWV6</accession>
<dbReference type="OrthoDB" id="337660at2759"/>
<sequence length="77" mass="8409">MARVLFEALDAPSVLFAPSHLMATFPFGVSNALVIDVGYSEATVVPILEGVTMLYEMETSPVGAKCLEERVHELLRK</sequence>
<reference evidence="1 2" key="2">
    <citation type="submission" date="2018-11" db="EMBL/GenBank/DDBJ databases">
        <authorList>
            <consortium name="Pathogen Informatics"/>
        </authorList>
    </citation>
    <scope>NUCLEOTIDE SEQUENCE [LARGE SCALE GENOMIC DNA]</scope>
</reference>
<evidence type="ECO:0000313" key="2">
    <source>
        <dbReference type="Proteomes" id="UP000271098"/>
    </source>
</evidence>